<feature type="region of interest" description="Disordered" evidence="1">
    <location>
        <begin position="416"/>
        <end position="454"/>
    </location>
</feature>
<name>A0AAV5WZ47_9BILA</name>
<proteinExistence type="predicted"/>
<evidence type="ECO:0000313" key="2">
    <source>
        <dbReference type="EMBL" id="GMT36740.1"/>
    </source>
</evidence>
<protein>
    <submittedName>
        <fullName evidence="2">Uncharacterized protein</fullName>
    </submittedName>
</protein>
<dbReference type="Proteomes" id="UP001432322">
    <property type="component" value="Unassembled WGS sequence"/>
</dbReference>
<evidence type="ECO:0000256" key="1">
    <source>
        <dbReference type="SAM" id="MobiDB-lite"/>
    </source>
</evidence>
<dbReference type="AlphaFoldDB" id="A0AAV5WZ47"/>
<organism evidence="2 3">
    <name type="scientific">Pristionchus fissidentatus</name>
    <dbReference type="NCBI Taxonomy" id="1538716"/>
    <lineage>
        <taxon>Eukaryota</taxon>
        <taxon>Metazoa</taxon>
        <taxon>Ecdysozoa</taxon>
        <taxon>Nematoda</taxon>
        <taxon>Chromadorea</taxon>
        <taxon>Rhabditida</taxon>
        <taxon>Rhabditina</taxon>
        <taxon>Diplogasteromorpha</taxon>
        <taxon>Diplogasteroidea</taxon>
        <taxon>Neodiplogasteridae</taxon>
        <taxon>Pristionchus</taxon>
    </lineage>
</organism>
<reference evidence="2" key="1">
    <citation type="submission" date="2023-10" db="EMBL/GenBank/DDBJ databases">
        <title>Genome assembly of Pristionchus species.</title>
        <authorList>
            <person name="Yoshida K."/>
            <person name="Sommer R.J."/>
        </authorList>
    </citation>
    <scope>NUCLEOTIDE SEQUENCE</scope>
    <source>
        <strain evidence="2">RS5133</strain>
    </source>
</reference>
<feature type="non-terminal residue" evidence="2">
    <location>
        <position position="1"/>
    </location>
</feature>
<gene>
    <name evidence="2" type="ORF">PFISCL1PPCAC_28037</name>
</gene>
<keyword evidence="3" id="KW-1185">Reference proteome</keyword>
<dbReference type="EMBL" id="BTSY01000007">
    <property type="protein sequence ID" value="GMT36740.1"/>
    <property type="molecule type" value="Genomic_DNA"/>
</dbReference>
<feature type="compositionally biased region" description="Acidic residues" evidence="1">
    <location>
        <begin position="429"/>
        <end position="449"/>
    </location>
</feature>
<sequence>FHRSDEGWWHSAFAWLQFVETRTKKAEMTCEAMREGAIDYRMEEKDTERALTLIARDLHFNQRPIGVNPSELELRYGKLLDFDQFTIIAVHRHFEERREQFERLVTDEFCMILCPNKMLPAELNDENCDGNTIHRISVLAMVRIVGTLMIHLFRISEKMFFQSSHRRFGNPDHEKLVRHINKIVNQLEDLASSVSTMMVYFSMIEEEAEMTKRYVDVMDTLKENPYNWKDTGDDGGLQYNDNVVWRAFHRLKNFSVTQLRDVPIQKPDHEESTNEIIVQLDHMIEYEWIKEPNLKPTRDKDVKTLKKMCNAKIVDEIFHECTGNVEDSAELLEMKKEQQEELVERFQPFVQSRCEWPMIVLEPKMSFAFNGVLTVFNVDIGKTIYDQGTPQGRTLDGLKEIKSLIWKKNSREQSFFHREPTPVTVENSPEPEETNDSVDDEQEEEEFELPPDLKQKASLTSEKLTIGQLWEREWQSEFSKEPERAKAREMRECVIVHVDNPEEEFDFDINLSIASDYQEFDLTCPGDLGPEGTVDDYKKELHPSLWHHILPKEMALPECLVFETKSDDVYLGQLVTLAPINGRTRMLMDMGNFPFPDWWSVRNKRKSRNKVSLYVDFDVDAKDSREWHFSLTERVDYGRKIVPVRVDESLTSAE</sequence>
<evidence type="ECO:0000313" key="3">
    <source>
        <dbReference type="Proteomes" id="UP001432322"/>
    </source>
</evidence>
<accession>A0AAV5WZ47</accession>
<comment type="caution">
    <text evidence="2">The sequence shown here is derived from an EMBL/GenBank/DDBJ whole genome shotgun (WGS) entry which is preliminary data.</text>
</comment>
<feature type="non-terminal residue" evidence="2">
    <location>
        <position position="654"/>
    </location>
</feature>